<feature type="chain" id="PRO_5027962454" evidence="2">
    <location>
        <begin position="46"/>
        <end position="281"/>
    </location>
</feature>
<evidence type="ECO:0000256" key="1">
    <source>
        <dbReference type="SAM" id="Phobius"/>
    </source>
</evidence>
<keyword evidence="1" id="KW-0472">Membrane</keyword>
<keyword evidence="1" id="KW-1133">Transmembrane helix</keyword>
<reference evidence="4" key="2">
    <citation type="submission" date="2019-10" db="EMBL/GenBank/DDBJ databases">
        <authorList>
            <consortium name="NCBI Genome Project"/>
        </authorList>
    </citation>
    <scope>NUCLEOTIDE SEQUENCE</scope>
    <source>
        <strain evidence="4">NI907</strain>
    </source>
</reference>
<protein>
    <submittedName>
        <fullName evidence="4">Uncharacterized protein</fullName>
    </submittedName>
</protein>
<dbReference type="AlphaFoldDB" id="A0A6P8AP26"/>
<keyword evidence="1" id="KW-0812">Transmembrane</keyword>
<dbReference type="OrthoDB" id="4755186at2759"/>
<feature type="transmembrane region" description="Helical" evidence="1">
    <location>
        <begin position="233"/>
        <end position="254"/>
    </location>
</feature>
<dbReference type="GeneID" id="41966646"/>
<dbReference type="RefSeq" id="XP_030976643.1">
    <property type="nucleotide sequence ID" value="XM_031131741.1"/>
</dbReference>
<reference evidence="4" key="3">
    <citation type="submission" date="2025-08" db="UniProtKB">
        <authorList>
            <consortium name="RefSeq"/>
        </authorList>
    </citation>
    <scope>IDENTIFICATION</scope>
    <source>
        <strain evidence="4">NI907</strain>
    </source>
</reference>
<evidence type="ECO:0000313" key="4">
    <source>
        <dbReference type="RefSeq" id="XP_030976643.1"/>
    </source>
</evidence>
<organism evidence="3 4">
    <name type="scientific">Pyricularia grisea</name>
    <name type="common">Crabgrass-specific blast fungus</name>
    <name type="synonym">Magnaporthe grisea</name>
    <dbReference type="NCBI Taxonomy" id="148305"/>
    <lineage>
        <taxon>Eukaryota</taxon>
        <taxon>Fungi</taxon>
        <taxon>Dikarya</taxon>
        <taxon>Ascomycota</taxon>
        <taxon>Pezizomycotina</taxon>
        <taxon>Sordariomycetes</taxon>
        <taxon>Sordariomycetidae</taxon>
        <taxon>Magnaporthales</taxon>
        <taxon>Pyriculariaceae</taxon>
        <taxon>Pyricularia</taxon>
    </lineage>
</organism>
<keyword evidence="2" id="KW-0732">Signal</keyword>
<proteinExistence type="predicted"/>
<accession>A0A6P8AP26</accession>
<sequence>MQQSSALSPWSWASQQSQQAPGRPLSRLLPLILLQLVLFTTAVLGFDPVKEADCESDDSICLTSFKWCARNGRSCYYPEGVDAYIPWSTSSPYAMLYHGNVYNITWKQAVPGVPVQVEWFFSEKLYTTVNDGWGTPQVMWSMNTTDSSFKFDPLTILMSFPTQHSNISSGEAIAATHDVSNYLRISQPDATSETQRAPALTDQFLVHTGWTEEFVRNVQAYDSDLYGQQQRNWQIGVGAGIGIGLPLIVVLSWFMGHRLGTKAGYELAAKVARRRDVRDGI</sequence>
<evidence type="ECO:0000256" key="2">
    <source>
        <dbReference type="SAM" id="SignalP"/>
    </source>
</evidence>
<reference evidence="3 4" key="1">
    <citation type="journal article" date="2019" name="Mol. Biol. Evol.">
        <title>Blast fungal genomes show frequent chromosomal changes, gene gains and losses, and effector gene turnover.</title>
        <authorList>
            <person name="Gomez Luciano L.B."/>
            <person name="Jason Tsai I."/>
            <person name="Chuma I."/>
            <person name="Tosa Y."/>
            <person name="Chen Y.H."/>
            <person name="Li J.Y."/>
            <person name="Li M.Y."/>
            <person name="Jade Lu M.Y."/>
            <person name="Nakayashiki H."/>
            <person name="Li W.H."/>
        </authorList>
    </citation>
    <scope>NUCLEOTIDE SEQUENCE [LARGE SCALE GENOMIC DNA]</scope>
    <source>
        <strain evidence="3 4">NI907</strain>
    </source>
</reference>
<keyword evidence="3" id="KW-1185">Reference proteome</keyword>
<evidence type="ECO:0000313" key="3">
    <source>
        <dbReference type="Proteomes" id="UP000515153"/>
    </source>
</evidence>
<dbReference type="Proteomes" id="UP000515153">
    <property type="component" value="Chromosome V"/>
</dbReference>
<name>A0A6P8AP26_PYRGI</name>
<gene>
    <name evidence="4" type="ORF">PgNI_11777</name>
</gene>
<feature type="signal peptide" evidence="2">
    <location>
        <begin position="1"/>
        <end position="45"/>
    </location>
</feature>
<dbReference type="KEGG" id="pgri:PgNI_11777"/>